<comment type="caution">
    <text evidence="1">The sequence shown here is derived from an EMBL/GenBank/DDBJ whole genome shotgun (WGS) entry which is preliminary data.</text>
</comment>
<organism evidence="1">
    <name type="scientific">Candidatus Syntropharchaeum butanivorans</name>
    <dbReference type="NCBI Taxonomy" id="1839936"/>
    <lineage>
        <taxon>Archaea</taxon>
        <taxon>Methanobacteriati</taxon>
        <taxon>Methanobacteriota</taxon>
        <taxon>Stenosarchaea group</taxon>
        <taxon>Methanomicrobia</taxon>
        <taxon>Methanosarcinales</taxon>
        <taxon>ANME-2 cluster</taxon>
        <taxon>Candidatus Syntropharchaeum</taxon>
    </lineage>
</organism>
<sequence>MTQYIISPDASDEDFEAYERIQSFVKDGGYEEFILARTKGDRLYMMGSAKEITAMQMIIELINLFRLDAPTIASLGAIALLKRLEEKEEE</sequence>
<reference evidence="1" key="1">
    <citation type="journal article" date="2020" name="mSystems">
        <title>Genome- and Community-Level Interaction Insights into Carbon Utilization and Element Cycling Functions of Hydrothermarchaeota in Hydrothermal Sediment.</title>
        <authorList>
            <person name="Zhou Z."/>
            <person name="Liu Y."/>
            <person name="Xu W."/>
            <person name="Pan J."/>
            <person name="Luo Z.H."/>
            <person name="Li M."/>
        </authorList>
    </citation>
    <scope>NUCLEOTIDE SEQUENCE [LARGE SCALE GENOMIC DNA]</scope>
    <source>
        <strain evidence="1">HyVt-185</strain>
    </source>
</reference>
<proteinExistence type="predicted"/>
<dbReference type="AlphaFoldDB" id="A0A7C0X3E0"/>
<accession>A0A7C0X3E0</accession>
<name>A0A7C0X3E0_9EURY</name>
<dbReference type="EMBL" id="DQZR01000007">
    <property type="protein sequence ID" value="HDM35647.1"/>
    <property type="molecule type" value="Genomic_DNA"/>
</dbReference>
<protein>
    <submittedName>
        <fullName evidence="1">Uncharacterized protein</fullName>
    </submittedName>
</protein>
<gene>
    <name evidence="1" type="ORF">ENG09_00130</name>
</gene>
<dbReference type="Proteomes" id="UP000885863">
    <property type="component" value="Unassembled WGS sequence"/>
</dbReference>
<evidence type="ECO:0000313" key="1">
    <source>
        <dbReference type="EMBL" id="HDM35647.1"/>
    </source>
</evidence>